<keyword evidence="9" id="KW-1185">Reference proteome</keyword>
<name>A0AAF0WKA2_DAUCS</name>
<dbReference type="EC" id="2.4.1.-" evidence="7"/>
<accession>A0AAF0WKA2</accession>
<dbReference type="Gene3D" id="3.40.50.2000">
    <property type="entry name" value="Glycogen Phosphorylase B"/>
    <property type="match status" value="2"/>
</dbReference>
<protein>
    <recommendedName>
        <fullName evidence="7">Glycosyltransferase</fullName>
        <ecNumber evidence="7">2.4.1.-</ecNumber>
    </recommendedName>
</protein>
<dbReference type="InterPro" id="IPR035595">
    <property type="entry name" value="UDP_glycos_trans_CS"/>
</dbReference>
<dbReference type="EMBL" id="CP093344">
    <property type="protein sequence ID" value="WOG90101.1"/>
    <property type="molecule type" value="Genomic_DNA"/>
</dbReference>
<dbReference type="Proteomes" id="UP000077755">
    <property type="component" value="Chromosome 2"/>
</dbReference>
<dbReference type="PANTHER" id="PTHR11926">
    <property type="entry name" value="GLUCOSYL/GLUCURONOSYL TRANSFERASES"/>
    <property type="match status" value="1"/>
</dbReference>
<reference evidence="8" key="2">
    <citation type="submission" date="2022-03" db="EMBL/GenBank/DDBJ databases">
        <title>Draft title - Genomic analysis of global carrot germplasm unveils the trajectory of domestication and the origin of high carotenoid orange carrot.</title>
        <authorList>
            <person name="Iorizzo M."/>
            <person name="Ellison S."/>
            <person name="Senalik D."/>
            <person name="Macko-Podgorni A."/>
            <person name="Grzebelus D."/>
            <person name="Bostan H."/>
            <person name="Rolling W."/>
            <person name="Curaba J."/>
            <person name="Simon P."/>
        </authorList>
    </citation>
    <scope>NUCLEOTIDE SEQUENCE</scope>
    <source>
        <tissue evidence="8">Leaf</tissue>
    </source>
</reference>
<keyword evidence="4 6" id="KW-0808">Transferase</keyword>
<evidence type="ECO:0000256" key="5">
    <source>
        <dbReference type="ARBA" id="ARBA00023229"/>
    </source>
</evidence>
<dbReference type="PROSITE" id="PS00375">
    <property type="entry name" value="UDPGT"/>
    <property type="match status" value="1"/>
</dbReference>
<dbReference type="CDD" id="cd03784">
    <property type="entry name" value="GT1_Gtf-like"/>
    <property type="match status" value="1"/>
</dbReference>
<reference evidence="8" key="1">
    <citation type="journal article" date="2016" name="Nat. Genet.">
        <title>A high-quality carrot genome assembly provides new insights into carotenoid accumulation and asterid genome evolution.</title>
        <authorList>
            <person name="Iorizzo M."/>
            <person name="Ellison S."/>
            <person name="Senalik D."/>
            <person name="Zeng P."/>
            <person name="Satapoomin P."/>
            <person name="Huang J."/>
            <person name="Bowman M."/>
            <person name="Iovene M."/>
            <person name="Sanseverino W."/>
            <person name="Cavagnaro P."/>
            <person name="Yildiz M."/>
            <person name="Macko-Podgorni A."/>
            <person name="Moranska E."/>
            <person name="Grzebelus E."/>
            <person name="Grzebelus D."/>
            <person name="Ashrafi H."/>
            <person name="Zheng Z."/>
            <person name="Cheng S."/>
            <person name="Spooner D."/>
            <person name="Van Deynze A."/>
            <person name="Simon P."/>
        </authorList>
    </citation>
    <scope>NUCLEOTIDE SEQUENCE</scope>
    <source>
        <tissue evidence="8">Leaf</tissue>
    </source>
</reference>
<dbReference type="PANTHER" id="PTHR11926:SF1551">
    <property type="entry name" value="GLYCOSYLTRANSFERASE"/>
    <property type="match status" value="1"/>
</dbReference>
<evidence type="ECO:0000256" key="6">
    <source>
        <dbReference type="RuleBase" id="RU003718"/>
    </source>
</evidence>
<keyword evidence="5" id="KW-0414">Isoprene biosynthesis</keyword>
<evidence type="ECO:0000313" key="8">
    <source>
        <dbReference type="EMBL" id="WOG90101.1"/>
    </source>
</evidence>
<dbReference type="KEGG" id="dcr:108208716"/>
<sequence>MDTLETTANKQGHVVCIPFPCQSHIKAMLKMAKLLYSKGIFVTFVNTDYNHKRFLKSGGAQALDGLPGFNFESIPDGLHSSDSDVTQDITALCHSIFEKEMLLPFKNLLTQLNTGTNQVTSILSDGFMPFAADAAHSHEVPIILFWTVAACAFMGFLQFKNALERGLVPFKDDSYLTNGCLDTIIDWIPGMGEIRFGDLPSHIRIKDSDDVVFKFVIESTQSGTNATGHVLHTFDDLELKVLNAISSMFKGVHTIGPQQLLLNQIPTDQEERLRSIGYSLWEEEKTCLQWMDSKEADSVVYINFGSITVLSPEQLMEFGWGLANTNCSFLWIIRPDLIMGESDITLGNEFMDAIKNRGLIASWCPQEDVLNHVSVGGFLTHGGWNSIIESISAGVPMLCWPFFGDQMTNCKYLCDEWECGMEIRHDVKRDDVEKLVRLLMDGVEGKKMRNKTMEWKKMAEKACQPDGSSSLNLDKLVFLLKN</sequence>
<dbReference type="GO" id="GO:0008299">
    <property type="term" value="P:isoprenoid biosynthetic process"/>
    <property type="evidence" value="ECO:0007669"/>
    <property type="project" value="UniProtKB-KW"/>
</dbReference>
<evidence type="ECO:0000256" key="4">
    <source>
        <dbReference type="ARBA" id="ARBA00022679"/>
    </source>
</evidence>
<dbReference type="AlphaFoldDB" id="A0AAF0WKA2"/>
<proteinExistence type="inferred from homology"/>
<evidence type="ECO:0000256" key="3">
    <source>
        <dbReference type="ARBA" id="ARBA00022676"/>
    </source>
</evidence>
<dbReference type="InterPro" id="IPR002213">
    <property type="entry name" value="UDP_glucos_trans"/>
</dbReference>
<dbReference type="SUPFAM" id="SSF53756">
    <property type="entry name" value="UDP-Glycosyltransferase/glycogen phosphorylase"/>
    <property type="match status" value="1"/>
</dbReference>
<organism evidence="8 9">
    <name type="scientific">Daucus carota subsp. sativus</name>
    <name type="common">Carrot</name>
    <dbReference type="NCBI Taxonomy" id="79200"/>
    <lineage>
        <taxon>Eukaryota</taxon>
        <taxon>Viridiplantae</taxon>
        <taxon>Streptophyta</taxon>
        <taxon>Embryophyta</taxon>
        <taxon>Tracheophyta</taxon>
        <taxon>Spermatophyta</taxon>
        <taxon>Magnoliopsida</taxon>
        <taxon>eudicotyledons</taxon>
        <taxon>Gunneridae</taxon>
        <taxon>Pentapetalae</taxon>
        <taxon>asterids</taxon>
        <taxon>campanulids</taxon>
        <taxon>Apiales</taxon>
        <taxon>Apiaceae</taxon>
        <taxon>Apioideae</taxon>
        <taxon>Scandiceae</taxon>
        <taxon>Daucinae</taxon>
        <taxon>Daucus</taxon>
        <taxon>Daucus sect. Daucus</taxon>
    </lineage>
</organism>
<evidence type="ECO:0000313" key="9">
    <source>
        <dbReference type="Proteomes" id="UP000077755"/>
    </source>
</evidence>
<comment type="pathway">
    <text evidence="1">Secondary metabolite biosynthesis; terpenoid biosynthesis.</text>
</comment>
<evidence type="ECO:0000256" key="1">
    <source>
        <dbReference type="ARBA" id="ARBA00004721"/>
    </source>
</evidence>
<dbReference type="GO" id="GO:0080043">
    <property type="term" value="F:quercetin 3-O-glucosyltransferase activity"/>
    <property type="evidence" value="ECO:0007669"/>
    <property type="project" value="TreeGrafter"/>
</dbReference>
<gene>
    <name evidence="8" type="ORF">DCAR_0209342</name>
</gene>
<dbReference type="Pfam" id="PF00201">
    <property type="entry name" value="UDPGT"/>
    <property type="match status" value="1"/>
</dbReference>
<dbReference type="FunFam" id="3.40.50.2000:FF:000027">
    <property type="entry name" value="Glycosyltransferase"/>
    <property type="match status" value="1"/>
</dbReference>
<dbReference type="FunFam" id="3.40.50.2000:FF:000065">
    <property type="entry name" value="Glycosyltransferase"/>
    <property type="match status" value="1"/>
</dbReference>
<keyword evidence="3 6" id="KW-0328">Glycosyltransferase</keyword>
<comment type="similarity">
    <text evidence="2 6">Belongs to the UDP-glycosyltransferase family.</text>
</comment>
<dbReference type="GO" id="GO:0080044">
    <property type="term" value="F:quercetin 7-O-glucosyltransferase activity"/>
    <property type="evidence" value="ECO:0007669"/>
    <property type="project" value="TreeGrafter"/>
</dbReference>
<evidence type="ECO:0000256" key="7">
    <source>
        <dbReference type="RuleBase" id="RU362057"/>
    </source>
</evidence>
<evidence type="ECO:0000256" key="2">
    <source>
        <dbReference type="ARBA" id="ARBA00009995"/>
    </source>
</evidence>